<name>A0A2T6BN56_9RHOB</name>
<keyword evidence="5" id="KW-1185">Reference proteome</keyword>
<evidence type="ECO:0000256" key="2">
    <source>
        <dbReference type="SAM" id="MobiDB-lite"/>
    </source>
</evidence>
<feature type="coiled-coil region" evidence="1">
    <location>
        <begin position="452"/>
        <end position="479"/>
    </location>
</feature>
<feature type="region of interest" description="Disordered" evidence="2">
    <location>
        <begin position="1"/>
        <end position="47"/>
    </location>
</feature>
<keyword evidence="3" id="KW-0812">Transmembrane</keyword>
<dbReference type="Proteomes" id="UP000243978">
    <property type="component" value="Unassembled WGS sequence"/>
</dbReference>
<keyword evidence="1" id="KW-0175">Coiled coil</keyword>
<comment type="caution">
    <text evidence="4">The sequence shown here is derived from an EMBL/GenBank/DDBJ whole genome shotgun (WGS) entry which is preliminary data.</text>
</comment>
<dbReference type="RefSeq" id="WP_107845525.1">
    <property type="nucleotide sequence ID" value="NZ_QBKS01000001.1"/>
</dbReference>
<feature type="compositionally biased region" description="Polar residues" evidence="2">
    <location>
        <begin position="172"/>
        <end position="188"/>
    </location>
</feature>
<feature type="transmembrane region" description="Helical" evidence="3">
    <location>
        <begin position="215"/>
        <end position="235"/>
    </location>
</feature>
<sequence length="571" mass="62395">MTTKPKAKKYRIRRSEGAAAQAKPAAPAQPAAHASGDGAPKPAVQSAAANVADVLQKEPMMFDNGSDDGFGDQTFRTDGAAAVAADPAEAEKPQTPAEAIDAIRREGLTGRQLRMARRVAQKQGLAPVSDFDAVRLLREKGIDPFKRANMLELVAKDQPSTPATTGDAKPQLPSTVTQKPQVPSTQVITEDQRAKDIMAIQKDIAKRRRRRATLLMIRLAIFVLLPTFVAGYYYYAVATPMYATKSEFIIQTAEPSSAGQLGGLFSGTGLATSQDSITVQGYLQSRDAMIRLDEDEGFKDHFAQPQVDALQRIEVDGTNEDAYKLYKKHVKIGYDPTEGVIKMEVSAADPATSALFSERLIDYAEERVDQLTARLRGDQMDGAEQSRRDAEAKMIAAQQRIVELQEKLGVLSPESEVQAVFGQITQLESELLSERISLQTTLENQRPNQAKVSASRNKIAQLESLIEEKRAQLTESNANTGSLARISGELLVAQADLEVRQGLLAQAEAQFEAARLEANRQVRYLSVGVTPVAPDEPTYPRAFENTVLAFLIFCAIYLMVSLTSSILREQV</sequence>
<dbReference type="EMBL" id="QBKS01000001">
    <property type="protein sequence ID" value="PTX57427.1"/>
    <property type="molecule type" value="Genomic_DNA"/>
</dbReference>
<gene>
    <name evidence="4" type="ORF">C8N43_2097</name>
</gene>
<feature type="region of interest" description="Disordered" evidence="2">
    <location>
        <begin position="158"/>
        <end position="188"/>
    </location>
</feature>
<feature type="compositionally biased region" description="Basic residues" evidence="2">
    <location>
        <begin position="1"/>
        <end position="12"/>
    </location>
</feature>
<reference evidence="4 5" key="1">
    <citation type="submission" date="2018-04" db="EMBL/GenBank/DDBJ databases">
        <title>Genomic Encyclopedia of Archaeal and Bacterial Type Strains, Phase II (KMG-II): from individual species to whole genera.</title>
        <authorList>
            <person name="Goeker M."/>
        </authorList>
    </citation>
    <scope>NUCLEOTIDE SEQUENCE [LARGE SCALE GENOMIC DNA]</scope>
    <source>
        <strain evidence="4 5">DSM 100977</strain>
    </source>
</reference>
<dbReference type="PANTHER" id="PTHR32309">
    <property type="entry name" value="TYROSINE-PROTEIN KINASE"/>
    <property type="match status" value="1"/>
</dbReference>
<feature type="coiled-coil region" evidence="1">
    <location>
        <begin position="380"/>
        <end position="407"/>
    </location>
</feature>
<dbReference type="OrthoDB" id="7810642at2"/>
<protein>
    <submittedName>
        <fullName evidence="4">Capsular polysaccharide transport system permease protein</fullName>
    </submittedName>
</protein>
<proteinExistence type="predicted"/>
<evidence type="ECO:0000313" key="5">
    <source>
        <dbReference type="Proteomes" id="UP000243978"/>
    </source>
</evidence>
<organism evidence="4 5">
    <name type="scientific">Litoreibacter ponti</name>
    <dbReference type="NCBI Taxonomy" id="1510457"/>
    <lineage>
        <taxon>Bacteria</taxon>
        <taxon>Pseudomonadati</taxon>
        <taxon>Pseudomonadota</taxon>
        <taxon>Alphaproteobacteria</taxon>
        <taxon>Rhodobacterales</taxon>
        <taxon>Roseobacteraceae</taxon>
        <taxon>Litoreibacter</taxon>
    </lineage>
</organism>
<evidence type="ECO:0000256" key="3">
    <source>
        <dbReference type="SAM" id="Phobius"/>
    </source>
</evidence>
<evidence type="ECO:0000313" key="4">
    <source>
        <dbReference type="EMBL" id="PTX57427.1"/>
    </source>
</evidence>
<dbReference type="InterPro" id="IPR050445">
    <property type="entry name" value="Bact_polysacc_biosynth/exp"/>
</dbReference>
<dbReference type="PANTHER" id="PTHR32309:SF13">
    <property type="entry name" value="FERRIC ENTEROBACTIN TRANSPORT PROTEIN FEPE"/>
    <property type="match status" value="1"/>
</dbReference>
<dbReference type="AlphaFoldDB" id="A0A2T6BN56"/>
<dbReference type="GO" id="GO:0005886">
    <property type="term" value="C:plasma membrane"/>
    <property type="evidence" value="ECO:0007669"/>
    <property type="project" value="TreeGrafter"/>
</dbReference>
<evidence type="ECO:0000256" key="1">
    <source>
        <dbReference type="SAM" id="Coils"/>
    </source>
</evidence>
<keyword evidence="3" id="KW-0472">Membrane</keyword>
<accession>A0A2T6BN56</accession>
<dbReference type="GO" id="GO:0004713">
    <property type="term" value="F:protein tyrosine kinase activity"/>
    <property type="evidence" value="ECO:0007669"/>
    <property type="project" value="TreeGrafter"/>
</dbReference>
<feature type="compositionally biased region" description="Low complexity" evidence="2">
    <location>
        <begin position="18"/>
        <end position="34"/>
    </location>
</feature>
<keyword evidence="3" id="KW-1133">Transmembrane helix</keyword>
<feature type="transmembrane region" description="Helical" evidence="3">
    <location>
        <begin position="547"/>
        <end position="567"/>
    </location>
</feature>